<proteinExistence type="predicted"/>
<comment type="caution">
    <text evidence="2">The sequence shown here is derived from an EMBL/GenBank/DDBJ whole genome shotgun (WGS) entry which is preliminary data.</text>
</comment>
<dbReference type="PANTHER" id="PTHR37610:SF40">
    <property type="entry name" value="OS01G0909600 PROTEIN"/>
    <property type="match status" value="1"/>
</dbReference>
<dbReference type="Pfam" id="PF14223">
    <property type="entry name" value="Retrotran_gag_2"/>
    <property type="match status" value="1"/>
</dbReference>
<evidence type="ECO:0000256" key="1">
    <source>
        <dbReference type="SAM" id="MobiDB-lite"/>
    </source>
</evidence>
<gene>
    <name evidence="2" type="ORF">V5N11_010305</name>
</gene>
<protein>
    <recommendedName>
        <fullName evidence="4">Retrotransposon gag domain-containing protein</fullName>
    </recommendedName>
</protein>
<sequence>MEETKPTAIRVTLRGGNYLLWSRSTKSNLYGRGLWNQVEPAKGEELQEKDEEAREKWLQKDHMVLSIIHSSLSDSIFESYSYCETAQELWETLKKVYGDITNLSRVFEVKKELSNLTQEDQDFTKHFGKYRSLLAELDMLRPSTKDLKIIQERREQDRVFGLLQSLHPKFNDLIKHILREEKLPSLENDCSQIQKEQGSLDLFNKGELPTANKGFYKPPFSSNKKGTTKQCEHCKKLGRFNQGRGHTKEECFILHPHLKANYRARQQENEANASTYVPTAQQKEPLGQNPYAVSNAQTGHSNQALTSENNGMITMSRGDFEAMIKTMQICKESGITFLASKPSKTLLVDSGASHHMIKDPNLLNNIQNTSGHVEIANGVRVPIKGI</sequence>
<evidence type="ECO:0008006" key="4">
    <source>
        <dbReference type="Google" id="ProtNLM"/>
    </source>
</evidence>
<evidence type="ECO:0000313" key="3">
    <source>
        <dbReference type="Proteomes" id="UP001558713"/>
    </source>
</evidence>
<dbReference type="PANTHER" id="PTHR37610">
    <property type="entry name" value="CCHC-TYPE DOMAIN-CONTAINING PROTEIN"/>
    <property type="match status" value="1"/>
</dbReference>
<accession>A0ABD1BUR9</accession>
<keyword evidence="3" id="KW-1185">Reference proteome</keyword>
<reference evidence="2 3" key="1">
    <citation type="submission" date="2024-04" db="EMBL/GenBank/DDBJ databases">
        <title>Genome assembly C_amara_ONT_v2.</title>
        <authorList>
            <person name="Yant L."/>
            <person name="Moore C."/>
            <person name="Slenker M."/>
        </authorList>
    </citation>
    <scope>NUCLEOTIDE SEQUENCE [LARGE SCALE GENOMIC DNA]</scope>
    <source>
        <tissue evidence="2">Leaf</tissue>
    </source>
</reference>
<evidence type="ECO:0000313" key="2">
    <source>
        <dbReference type="EMBL" id="KAL1220941.1"/>
    </source>
</evidence>
<dbReference type="AlphaFoldDB" id="A0ABD1BUR9"/>
<feature type="region of interest" description="Disordered" evidence="1">
    <location>
        <begin position="285"/>
        <end position="304"/>
    </location>
</feature>
<name>A0ABD1BUR9_CARAN</name>
<feature type="compositionally biased region" description="Polar residues" evidence="1">
    <location>
        <begin position="291"/>
        <end position="304"/>
    </location>
</feature>
<dbReference type="Proteomes" id="UP001558713">
    <property type="component" value="Unassembled WGS sequence"/>
</dbReference>
<dbReference type="EMBL" id="JBANAX010000140">
    <property type="protein sequence ID" value="KAL1220941.1"/>
    <property type="molecule type" value="Genomic_DNA"/>
</dbReference>
<organism evidence="2 3">
    <name type="scientific">Cardamine amara subsp. amara</name>
    <dbReference type="NCBI Taxonomy" id="228776"/>
    <lineage>
        <taxon>Eukaryota</taxon>
        <taxon>Viridiplantae</taxon>
        <taxon>Streptophyta</taxon>
        <taxon>Embryophyta</taxon>
        <taxon>Tracheophyta</taxon>
        <taxon>Spermatophyta</taxon>
        <taxon>Magnoliopsida</taxon>
        <taxon>eudicotyledons</taxon>
        <taxon>Gunneridae</taxon>
        <taxon>Pentapetalae</taxon>
        <taxon>rosids</taxon>
        <taxon>malvids</taxon>
        <taxon>Brassicales</taxon>
        <taxon>Brassicaceae</taxon>
        <taxon>Cardamineae</taxon>
        <taxon>Cardamine</taxon>
    </lineage>
</organism>